<evidence type="ECO:0000259" key="3">
    <source>
        <dbReference type="Pfam" id="PF00685"/>
    </source>
</evidence>
<keyword evidence="1" id="KW-0808">Transferase</keyword>
<proteinExistence type="inferred from homology"/>
<dbReference type="PANTHER" id="PTHR32175">
    <property type="entry name" value="PROTEIN, PUTATIVE, EXPRESSED-RELATED"/>
    <property type="match status" value="1"/>
</dbReference>
<keyword evidence="2" id="KW-1133">Transmembrane helix</keyword>
<dbReference type="Gene3D" id="3.40.50.300">
    <property type="entry name" value="P-loop containing nucleotide triphosphate hydrolases"/>
    <property type="match status" value="1"/>
</dbReference>
<organism evidence="4 5">
    <name type="scientific">Salix dunnii</name>
    <dbReference type="NCBI Taxonomy" id="1413687"/>
    <lineage>
        <taxon>Eukaryota</taxon>
        <taxon>Viridiplantae</taxon>
        <taxon>Streptophyta</taxon>
        <taxon>Embryophyta</taxon>
        <taxon>Tracheophyta</taxon>
        <taxon>Spermatophyta</taxon>
        <taxon>Magnoliopsida</taxon>
        <taxon>eudicotyledons</taxon>
        <taxon>Gunneridae</taxon>
        <taxon>Pentapetalae</taxon>
        <taxon>rosids</taxon>
        <taxon>fabids</taxon>
        <taxon>Malpighiales</taxon>
        <taxon>Salicaceae</taxon>
        <taxon>Saliceae</taxon>
        <taxon>Salix</taxon>
    </lineage>
</organism>
<dbReference type="Pfam" id="PF00685">
    <property type="entry name" value="Sulfotransfer_1"/>
    <property type="match status" value="1"/>
</dbReference>
<dbReference type="InterPro" id="IPR000863">
    <property type="entry name" value="Sulfotransferase_dom"/>
</dbReference>
<dbReference type="AlphaFoldDB" id="A0A835K187"/>
<reference evidence="4 5" key="1">
    <citation type="submission" date="2020-10" db="EMBL/GenBank/DDBJ databases">
        <title>Plant Genome Project.</title>
        <authorList>
            <person name="Zhang R.-G."/>
        </authorList>
    </citation>
    <scope>NUCLEOTIDE SEQUENCE [LARGE SCALE GENOMIC DNA]</scope>
    <source>
        <strain evidence="4">FAFU-HL-1</strain>
        <tissue evidence="4">Leaf</tissue>
    </source>
</reference>
<sequence length="374" mass="42909">MAEYICVLNKDSIIIKPAKKTPILLRMIVLLFAMVCGVFICSVCLKQISTNSKIKIQDIQVIERPSPDVDHENFQISSVHYPNPETFTRAECVHNPVRYFAILSMQRSGSGWFETLLNSHVNVSSNGEIFSVLNRRINISSITQTLDKVYNLDWFTSASKNECSAAVGFKWMLNQFLLWENRVDKEIVADTELLGPKVHVFYQLLYPGVMKHHTEIADYFNHRGVSVIFLFRRNLLRRMVSVLANSYDRHAKLLNGTHKSHVHSTEEAETLAKYKPMINSTLLISDLKEAEITATKALEYFNSTRHIVLYYEDLIKNPTKLKDVQAFLGLPVMDLTSRQVKIHKGSLSDHVMNWEDINKTLNGTAYESFLQSDY</sequence>
<dbReference type="EC" id="2.8.2.-" evidence="1"/>
<dbReference type="InterPro" id="IPR052796">
    <property type="entry name" value="Nod_factor_sulfotransferase"/>
</dbReference>
<name>A0A835K187_9ROSI</name>
<evidence type="ECO:0000313" key="4">
    <source>
        <dbReference type="EMBL" id="KAF9678475.1"/>
    </source>
</evidence>
<evidence type="ECO:0000256" key="2">
    <source>
        <dbReference type="SAM" id="Phobius"/>
    </source>
</evidence>
<keyword evidence="5" id="KW-1185">Reference proteome</keyword>
<keyword evidence="2" id="KW-0472">Membrane</keyword>
<dbReference type="OrthoDB" id="2015035at2759"/>
<protein>
    <recommendedName>
        <fullName evidence="1">Sulfotransferase</fullName>
        <ecNumber evidence="1">2.8.2.-</ecNumber>
    </recommendedName>
</protein>
<dbReference type="GO" id="GO:0008146">
    <property type="term" value="F:sulfotransferase activity"/>
    <property type="evidence" value="ECO:0007669"/>
    <property type="project" value="InterPro"/>
</dbReference>
<dbReference type="PANTHER" id="PTHR32175:SF20">
    <property type="entry name" value="SULFOTRANSFERASE"/>
    <property type="match status" value="1"/>
</dbReference>
<keyword evidence="2" id="KW-0812">Transmembrane</keyword>
<dbReference type="EMBL" id="JADGMS010000007">
    <property type="protein sequence ID" value="KAF9678475.1"/>
    <property type="molecule type" value="Genomic_DNA"/>
</dbReference>
<comment type="caution">
    <text evidence="4">The sequence shown here is derived from an EMBL/GenBank/DDBJ whole genome shotgun (WGS) entry which is preliminary data.</text>
</comment>
<dbReference type="Proteomes" id="UP000657918">
    <property type="component" value="Unassembled WGS sequence"/>
</dbReference>
<evidence type="ECO:0000313" key="5">
    <source>
        <dbReference type="Proteomes" id="UP000657918"/>
    </source>
</evidence>
<dbReference type="InterPro" id="IPR027417">
    <property type="entry name" value="P-loop_NTPase"/>
</dbReference>
<accession>A0A835K187</accession>
<gene>
    <name evidence="4" type="ORF">SADUNF_Sadunf07G0038800</name>
</gene>
<evidence type="ECO:0000256" key="1">
    <source>
        <dbReference type="RuleBase" id="RU361155"/>
    </source>
</evidence>
<feature type="transmembrane region" description="Helical" evidence="2">
    <location>
        <begin position="23"/>
        <end position="45"/>
    </location>
</feature>
<dbReference type="SUPFAM" id="SSF52540">
    <property type="entry name" value="P-loop containing nucleoside triphosphate hydrolases"/>
    <property type="match status" value="1"/>
</dbReference>
<feature type="domain" description="Sulfotransferase" evidence="3">
    <location>
        <begin position="102"/>
        <end position="334"/>
    </location>
</feature>
<comment type="similarity">
    <text evidence="1">Belongs to the sulfotransferase 1 family.</text>
</comment>